<dbReference type="Gene3D" id="1.10.390.10">
    <property type="entry name" value="Neutral Protease Domain 2"/>
    <property type="match status" value="1"/>
</dbReference>
<dbReference type="InterPro" id="IPR027268">
    <property type="entry name" value="Peptidase_M4/M1_CTD_sf"/>
</dbReference>
<proteinExistence type="predicted"/>
<accession>A0ABU5LSQ7</accession>
<evidence type="ECO:0000256" key="1">
    <source>
        <dbReference type="SAM" id="SignalP"/>
    </source>
</evidence>
<dbReference type="InterPro" id="IPR007963">
    <property type="entry name" value="Peptidase_M61_catalytic"/>
</dbReference>
<dbReference type="RefSeq" id="WP_322539775.1">
    <property type="nucleotide sequence ID" value="NZ_JAOBTW010000013.1"/>
</dbReference>
<dbReference type="Proteomes" id="UP001292182">
    <property type="component" value="Unassembled WGS sequence"/>
</dbReference>
<sequence length="576" mass="63358">MRALLIAFAALSLIAAAPSARIKPVHYRLKPELAGNMLIGLRVEIDFQGDPSGTTDLHWNSSWAGEKRLWQWARDMKVEGATALKAEAGGHWRIIAPPGARLTATYRIISAYDHDPTVEDSEQARPVIRPGWFYAVGNALFAHPGTRTDIPATFDWVGAPGIGFASDLEHLAGQQRKAKRPGTIDDIDESIVIGGRELRLSPATDGSGVRIASVGRYAFSSEELADLSRRIIGVERDFWNTDRGAPFLVTAAPLVAKPTTSSYGGTGRGDAFALWMDQRMSAEDLKWLLAHEYFHSWNSPRLRNVDDREEQSHPEYWFSEGFTDYYARALLLRSGLITPERFAEMWNTMFALYAGSTARGMTDAQTTAAFWSDQAAGKMPYQRGAMLAALWNARLLAASGGRRNLDTVLHDQLARARTVKGTAAALFRQSAQASGLDITTDERRYLREGQPILLPADAFGPCATMVTSQRPVFSRGFDTEATAASGNIATGVDPALPAYAAGLRNGMKILERVEGEPGNAMRSYALLVDDHGTRRTIRYLPQGLTRETVQQMRLTQPVNTDCRRTLSGMRVITTNP</sequence>
<dbReference type="SUPFAM" id="SSF55486">
    <property type="entry name" value="Metalloproteases ('zincins'), catalytic domain"/>
    <property type="match status" value="1"/>
</dbReference>
<protein>
    <recommendedName>
        <fullName evidence="2">Peptidase M61 catalytic domain-containing protein</fullName>
    </recommendedName>
</protein>
<reference evidence="4" key="1">
    <citation type="submission" date="2023-07" db="EMBL/GenBank/DDBJ databases">
        <title>Whole genome sequence analysis of rice epiphytic Sphingomonas sanguinis OsEp_Plm_15B2.</title>
        <authorList>
            <person name="Sahu K.P."/>
            <person name="Asharani P."/>
            <person name="Reddy B."/>
            <person name="Kumar A."/>
        </authorList>
    </citation>
    <scope>NUCLEOTIDE SEQUENCE [LARGE SCALE GENOMIC DNA]</scope>
    <source>
        <strain evidence="4">OsEp_Plm_15B2</strain>
    </source>
</reference>
<evidence type="ECO:0000313" key="3">
    <source>
        <dbReference type="EMBL" id="MDZ7282972.1"/>
    </source>
</evidence>
<comment type="caution">
    <text evidence="3">The sequence shown here is derived from an EMBL/GenBank/DDBJ whole genome shotgun (WGS) entry which is preliminary data.</text>
</comment>
<keyword evidence="4" id="KW-1185">Reference proteome</keyword>
<dbReference type="EMBL" id="JAOBTW010000013">
    <property type="protein sequence ID" value="MDZ7282972.1"/>
    <property type="molecule type" value="Genomic_DNA"/>
</dbReference>
<gene>
    <name evidence="3" type="ORF">N4G62_13145</name>
</gene>
<keyword evidence="1" id="KW-0732">Signal</keyword>
<feature type="chain" id="PRO_5046001171" description="Peptidase M61 catalytic domain-containing protein" evidence="1">
    <location>
        <begin position="23"/>
        <end position="576"/>
    </location>
</feature>
<feature type="signal peptide" evidence="1">
    <location>
        <begin position="1"/>
        <end position="22"/>
    </location>
</feature>
<name>A0ABU5LSQ7_9SPHN</name>
<evidence type="ECO:0000259" key="2">
    <source>
        <dbReference type="Pfam" id="PF05299"/>
    </source>
</evidence>
<feature type="domain" description="Peptidase M61 catalytic" evidence="2">
    <location>
        <begin position="287"/>
        <end position="368"/>
    </location>
</feature>
<evidence type="ECO:0000313" key="4">
    <source>
        <dbReference type="Proteomes" id="UP001292182"/>
    </source>
</evidence>
<dbReference type="Pfam" id="PF05299">
    <property type="entry name" value="Peptidase_M61"/>
    <property type="match status" value="1"/>
</dbReference>
<organism evidence="3 4">
    <name type="scientific">Sphingomonas sanguinis</name>
    <dbReference type="NCBI Taxonomy" id="33051"/>
    <lineage>
        <taxon>Bacteria</taxon>
        <taxon>Pseudomonadati</taxon>
        <taxon>Pseudomonadota</taxon>
        <taxon>Alphaproteobacteria</taxon>
        <taxon>Sphingomonadales</taxon>
        <taxon>Sphingomonadaceae</taxon>
        <taxon>Sphingomonas</taxon>
    </lineage>
</organism>